<evidence type="ECO:0000256" key="3">
    <source>
        <dbReference type="ARBA" id="ARBA00022519"/>
    </source>
</evidence>
<dbReference type="FunFam" id="1.10.287.950:FF:000001">
    <property type="entry name" value="Methyl-accepting chemotaxis sensory transducer"/>
    <property type="match status" value="1"/>
</dbReference>
<sequence>MTLLNRHSIGFRIALWSGSILVILGFGITLYALSQMNSMAEAQREAALESARTLIVNATQEQAATIEADTEEPLGVARTLAQALGVAARKDAAEMTAADWKRLSERYREIEATTAIARATIADYVAAARRGELTRAEAQQQAIAAIRRMHSDEGDYIWIQDRSSPYPRMVMDPNAPALDGRVLDDPSYDTAMDVGKNLFVAIDEQVADDGEGHIHYDWTPPGEDTARPKLAFARLVPEWGWVVVSSLWLDEMAFFSRSDVNQMLRAVLLEHPDFLGVYTAWEPDAFDGADARYADTPKHDASGRFIPYWSIDASGSAQVEAQVDYETPGKGDFYLIPRQTRQEQVIDPYLYPVQGEERLITSMVVPVLQGGVFRGIVGVDLELSHFQRLAEETAAGLYDGRAKVALVANDGTIIGSSRRPDMVGKPLADLTDDATRIVTTLQRGEPLLIENADEVFAFTPIQLGVNDRPWGIGVSVPLEAITETADRAAAAAQRSAMVMVTVSVASIIVGIVLMLLVTRAIVRRIQGLTGMMRDVAEGEGDLTRTIEIHGKDELAELAAAFNLFQSKLRDLIAEVAGGNQQLAAAAEELSATSQQTDDQVRRQQAELEQVATAMNEMTATVAEVARNATEAAAATLQTDQDASAGSQVVASSIASIEVLSQRVEGATEVIARLSEDSAEIGKVLDVIRAIADQTNLLALNAAIEAARAGEQGRGFAVVADEVRTLASRTQASTTEIQQMIERLQSGTSQAVAAMEESRTQAQESVAMAGEAGSSLEQITRSVSTIKDMNSQIASAAEEQAAVSQEVDRNLINTTQAIEGVSAGATQIKHAAGELAELAAGQQERVGRFKV</sequence>
<evidence type="ECO:0000256" key="7">
    <source>
        <dbReference type="ARBA" id="ARBA00023224"/>
    </source>
</evidence>
<dbReference type="GO" id="GO:0005886">
    <property type="term" value="C:plasma membrane"/>
    <property type="evidence" value="ECO:0007669"/>
    <property type="project" value="UniProtKB-SubCell"/>
</dbReference>
<feature type="domain" description="HAMP" evidence="14">
    <location>
        <begin position="519"/>
        <end position="573"/>
    </location>
</feature>
<evidence type="ECO:0000256" key="10">
    <source>
        <dbReference type="SAM" id="Coils"/>
    </source>
</evidence>
<dbReference type="AlphaFoldDB" id="A0A4R4AMR2"/>
<dbReference type="RefSeq" id="WP_123143122.1">
    <property type="nucleotide sequence ID" value="NZ_NRRH01000023.1"/>
</dbReference>
<evidence type="ECO:0000313" key="15">
    <source>
        <dbReference type="EMBL" id="TCW40146.1"/>
    </source>
</evidence>
<feature type="coiled-coil region" evidence="10">
    <location>
        <begin position="586"/>
        <end position="620"/>
    </location>
</feature>
<dbReference type="Proteomes" id="UP000295247">
    <property type="component" value="Unassembled WGS sequence"/>
</dbReference>
<evidence type="ECO:0000313" key="16">
    <source>
        <dbReference type="Proteomes" id="UP000295247"/>
    </source>
</evidence>
<accession>A0A4R4AMR2</accession>
<evidence type="ECO:0000259" key="14">
    <source>
        <dbReference type="PROSITE" id="PS50885"/>
    </source>
</evidence>
<evidence type="ECO:0000256" key="8">
    <source>
        <dbReference type="ARBA" id="ARBA00029447"/>
    </source>
</evidence>
<organism evidence="15 16">
    <name type="scientific">Marichromatium gracile</name>
    <name type="common">Chromatium gracile</name>
    <dbReference type="NCBI Taxonomy" id="1048"/>
    <lineage>
        <taxon>Bacteria</taxon>
        <taxon>Pseudomonadati</taxon>
        <taxon>Pseudomonadota</taxon>
        <taxon>Gammaproteobacteria</taxon>
        <taxon>Chromatiales</taxon>
        <taxon>Chromatiaceae</taxon>
        <taxon>Marichromatium</taxon>
    </lineage>
</organism>
<proteinExistence type="inferred from homology"/>
<keyword evidence="10" id="KW-0175">Coiled coil</keyword>
<dbReference type="Gene3D" id="3.30.450.20">
    <property type="entry name" value="PAS domain"/>
    <property type="match status" value="3"/>
</dbReference>
<dbReference type="InterPro" id="IPR033480">
    <property type="entry name" value="sCache_2"/>
</dbReference>
<feature type="transmembrane region" description="Helical" evidence="11">
    <location>
        <begin position="12"/>
        <end position="33"/>
    </location>
</feature>
<evidence type="ECO:0000256" key="6">
    <source>
        <dbReference type="ARBA" id="ARBA00023136"/>
    </source>
</evidence>
<dbReference type="PROSITE" id="PS50885">
    <property type="entry name" value="HAMP"/>
    <property type="match status" value="1"/>
</dbReference>
<dbReference type="Pfam" id="PF00015">
    <property type="entry name" value="MCPsignal"/>
    <property type="match status" value="1"/>
</dbReference>
<dbReference type="Pfam" id="PF22673">
    <property type="entry name" value="MCP-like_PDC_1"/>
    <property type="match status" value="1"/>
</dbReference>
<dbReference type="SMART" id="SM00283">
    <property type="entry name" value="MA"/>
    <property type="match status" value="1"/>
</dbReference>
<evidence type="ECO:0000256" key="1">
    <source>
        <dbReference type="ARBA" id="ARBA00004429"/>
    </source>
</evidence>
<dbReference type="CDD" id="cd11386">
    <property type="entry name" value="MCP_signal"/>
    <property type="match status" value="1"/>
</dbReference>
<dbReference type="PROSITE" id="PS50111">
    <property type="entry name" value="CHEMOTAXIS_TRANSDUC_2"/>
    <property type="match status" value="1"/>
</dbReference>
<dbReference type="GO" id="GO:0006935">
    <property type="term" value="P:chemotaxis"/>
    <property type="evidence" value="ECO:0007669"/>
    <property type="project" value="UniProtKB-ARBA"/>
</dbReference>
<keyword evidence="2" id="KW-1003">Cell membrane</keyword>
<dbReference type="SMART" id="SM01049">
    <property type="entry name" value="Cache_2"/>
    <property type="match status" value="1"/>
</dbReference>
<comment type="caution">
    <text evidence="15">The sequence shown here is derived from an EMBL/GenBank/DDBJ whole genome shotgun (WGS) entry which is preliminary data.</text>
</comment>
<evidence type="ECO:0000256" key="11">
    <source>
        <dbReference type="SAM" id="Phobius"/>
    </source>
</evidence>
<dbReference type="EMBL" id="SMDC01000001">
    <property type="protein sequence ID" value="TCW40146.1"/>
    <property type="molecule type" value="Genomic_DNA"/>
</dbReference>
<dbReference type="SMART" id="SM00304">
    <property type="entry name" value="HAMP"/>
    <property type="match status" value="2"/>
</dbReference>
<dbReference type="GO" id="GO:0007165">
    <property type="term" value="P:signal transduction"/>
    <property type="evidence" value="ECO:0007669"/>
    <property type="project" value="UniProtKB-KW"/>
</dbReference>
<dbReference type="CDD" id="cd12913">
    <property type="entry name" value="PDC1_MCP_like"/>
    <property type="match status" value="1"/>
</dbReference>
<comment type="subcellular location">
    <subcellularLocation>
        <location evidence="1">Cell inner membrane</location>
        <topology evidence="1">Multi-pass membrane protein</topology>
    </subcellularLocation>
</comment>
<dbReference type="Pfam" id="PF00672">
    <property type="entry name" value="HAMP"/>
    <property type="match status" value="1"/>
</dbReference>
<keyword evidence="3" id="KW-0997">Cell inner membrane</keyword>
<evidence type="ECO:0000256" key="2">
    <source>
        <dbReference type="ARBA" id="ARBA00022475"/>
    </source>
</evidence>
<dbReference type="PROSITE" id="PS50192">
    <property type="entry name" value="T_SNARE"/>
    <property type="match status" value="1"/>
</dbReference>
<evidence type="ECO:0000256" key="4">
    <source>
        <dbReference type="ARBA" id="ARBA00022692"/>
    </source>
</evidence>
<feature type="transmembrane region" description="Helical" evidence="11">
    <location>
        <begin position="496"/>
        <end position="522"/>
    </location>
</feature>
<keyword evidence="7 9" id="KW-0807">Transducer</keyword>
<dbReference type="PANTHER" id="PTHR32089:SF112">
    <property type="entry name" value="LYSOZYME-LIKE PROTEIN-RELATED"/>
    <property type="match status" value="1"/>
</dbReference>
<dbReference type="PANTHER" id="PTHR32089">
    <property type="entry name" value="METHYL-ACCEPTING CHEMOTAXIS PROTEIN MCPB"/>
    <property type="match status" value="1"/>
</dbReference>
<protein>
    <submittedName>
        <fullName evidence="15">Methyl-accepting chemotaxis protein</fullName>
    </submittedName>
</protein>
<evidence type="ECO:0000259" key="13">
    <source>
        <dbReference type="PROSITE" id="PS50192"/>
    </source>
</evidence>
<keyword evidence="5 11" id="KW-1133">Transmembrane helix</keyword>
<name>A0A4R4AMR2_MARGR</name>
<evidence type="ECO:0000259" key="12">
    <source>
        <dbReference type="PROSITE" id="PS50111"/>
    </source>
</evidence>
<gene>
    <name evidence="15" type="ORF">EDC29_101563</name>
</gene>
<dbReference type="InterPro" id="IPR004089">
    <property type="entry name" value="MCPsignal_dom"/>
</dbReference>
<dbReference type="Pfam" id="PF17200">
    <property type="entry name" value="sCache_2"/>
    <property type="match status" value="1"/>
</dbReference>
<dbReference type="CDD" id="cd06225">
    <property type="entry name" value="HAMP"/>
    <property type="match status" value="1"/>
</dbReference>
<reference evidence="15 16" key="1">
    <citation type="submission" date="2019-03" db="EMBL/GenBank/DDBJ databases">
        <title>Genomic Encyclopedia of Type Strains, Phase IV (KMG-IV): sequencing the most valuable type-strain genomes for metagenomic binning, comparative biology and taxonomic classification.</title>
        <authorList>
            <person name="Goeker M."/>
        </authorList>
    </citation>
    <scope>NUCLEOTIDE SEQUENCE [LARGE SCALE GENOMIC DNA]</scope>
    <source>
        <strain evidence="15 16">DSM 203</strain>
    </source>
</reference>
<feature type="domain" description="T-SNARE coiled-coil homology" evidence="13">
    <location>
        <begin position="765"/>
        <end position="827"/>
    </location>
</feature>
<dbReference type="InterPro" id="IPR000727">
    <property type="entry name" value="T_SNARE_dom"/>
</dbReference>
<feature type="domain" description="Methyl-accepting transducer" evidence="12">
    <location>
        <begin position="578"/>
        <end position="814"/>
    </location>
</feature>
<evidence type="ECO:0000256" key="9">
    <source>
        <dbReference type="PROSITE-ProRule" id="PRU00284"/>
    </source>
</evidence>
<comment type="similarity">
    <text evidence="8">Belongs to the methyl-accepting chemotaxis (MCP) protein family.</text>
</comment>
<keyword evidence="6 11" id="KW-0472">Membrane</keyword>
<evidence type="ECO:0000256" key="5">
    <source>
        <dbReference type="ARBA" id="ARBA00022989"/>
    </source>
</evidence>
<dbReference type="SUPFAM" id="SSF58104">
    <property type="entry name" value="Methyl-accepting chemotaxis protein (MCP) signaling domain"/>
    <property type="match status" value="1"/>
</dbReference>
<keyword evidence="4 11" id="KW-0812">Transmembrane</keyword>
<dbReference type="Gene3D" id="1.10.287.950">
    <property type="entry name" value="Methyl-accepting chemotaxis protein"/>
    <property type="match status" value="1"/>
</dbReference>
<dbReference type="InterPro" id="IPR003660">
    <property type="entry name" value="HAMP_dom"/>
</dbReference>